<dbReference type="InterPro" id="IPR036412">
    <property type="entry name" value="HAD-like_sf"/>
</dbReference>
<evidence type="ECO:0000313" key="4">
    <source>
        <dbReference type="EnsemblFungi" id="MAPG_00156T0"/>
    </source>
</evidence>
<keyword evidence="5" id="KW-1185">Reference proteome</keyword>
<dbReference type="EMBL" id="GL876966">
    <property type="protein sequence ID" value="KLU81061.1"/>
    <property type="molecule type" value="Genomic_DNA"/>
</dbReference>
<reference evidence="3" key="3">
    <citation type="submission" date="2011-03" db="EMBL/GenBank/DDBJ databases">
        <title>Annotation of Magnaporthe poae ATCC 64411.</title>
        <authorList>
            <person name="Ma L.-J."/>
            <person name="Dead R."/>
            <person name="Young S.K."/>
            <person name="Zeng Q."/>
            <person name="Gargeya S."/>
            <person name="Fitzgerald M."/>
            <person name="Haas B."/>
            <person name="Abouelleil A."/>
            <person name="Alvarado L."/>
            <person name="Arachchi H.M."/>
            <person name="Berlin A."/>
            <person name="Brown A."/>
            <person name="Chapman S.B."/>
            <person name="Chen Z."/>
            <person name="Dunbar C."/>
            <person name="Freedman E."/>
            <person name="Gearin G."/>
            <person name="Gellesch M."/>
            <person name="Goldberg J."/>
            <person name="Griggs A."/>
            <person name="Gujja S."/>
            <person name="Heiman D."/>
            <person name="Howarth C."/>
            <person name="Larson L."/>
            <person name="Lui A."/>
            <person name="MacDonald P.J.P."/>
            <person name="Mehta T."/>
            <person name="Montmayeur A."/>
            <person name="Murphy C."/>
            <person name="Neiman D."/>
            <person name="Pearson M."/>
            <person name="Priest M."/>
            <person name="Roberts A."/>
            <person name="Saif S."/>
            <person name="Shea T."/>
            <person name="Shenoy N."/>
            <person name="Sisk P."/>
            <person name="Stolte C."/>
            <person name="Sykes S."/>
            <person name="Yandava C."/>
            <person name="Wortman J."/>
            <person name="Nusbaum C."/>
            <person name="Birren B."/>
        </authorList>
    </citation>
    <scope>NUCLEOTIDE SEQUENCE</scope>
    <source>
        <strain evidence="3">ATCC 64411</strain>
    </source>
</reference>
<reference evidence="4" key="5">
    <citation type="submission" date="2015-06" db="UniProtKB">
        <authorList>
            <consortium name="EnsemblFungi"/>
        </authorList>
    </citation>
    <scope>IDENTIFICATION</scope>
    <source>
        <strain evidence="4">ATCC 64411</strain>
    </source>
</reference>
<dbReference type="Gene3D" id="3.40.50.300">
    <property type="entry name" value="P-loop containing nucleotide triphosphate hydrolases"/>
    <property type="match status" value="1"/>
</dbReference>
<dbReference type="AlphaFoldDB" id="A0A0C4DK93"/>
<evidence type="ECO:0000313" key="5">
    <source>
        <dbReference type="Proteomes" id="UP000011715"/>
    </source>
</evidence>
<dbReference type="VEuPathDB" id="FungiDB:MAPG_00156"/>
<organism evidence="4 5">
    <name type="scientific">Magnaporthiopsis poae (strain ATCC 64411 / 73-15)</name>
    <name type="common">Kentucky bluegrass fungus</name>
    <name type="synonym">Magnaporthe poae</name>
    <dbReference type="NCBI Taxonomy" id="644358"/>
    <lineage>
        <taxon>Eukaryota</taxon>
        <taxon>Fungi</taxon>
        <taxon>Dikarya</taxon>
        <taxon>Ascomycota</taxon>
        <taxon>Pezizomycotina</taxon>
        <taxon>Sordariomycetes</taxon>
        <taxon>Sordariomycetidae</taxon>
        <taxon>Magnaporthales</taxon>
        <taxon>Magnaporthaceae</taxon>
        <taxon>Magnaporthiopsis</taxon>
    </lineage>
</organism>
<evidence type="ECO:0000259" key="2">
    <source>
        <dbReference type="Pfam" id="PF14681"/>
    </source>
</evidence>
<dbReference type="SUPFAM" id="SSF56784">
    <property type="entry name" value="HAD-like"/>
    <property type="match status" value="1"/>
</dbReference>
<dbReference type="SUPFAM" id="SSF52540">
    <property type="entry name" value="P-loop containing nucleoside triphosphate hydrolases"/>
    <property type="match status" value="1"/>
</dbReference>
<sequence length="840" mass="92134">MPPPYPSVPVIGLYGISGSGKTTLVEDLKDTQEFMHSGPPSTPCGPTDLSLLPDAAPFSFKEGSELIAAAVPGGLAAFKKLGADEKKEWRQSVIKGVARHARESFEPVVVVGHYMLAPDASDDDGPWPTAHPHPHPHLQSVHTPADWESYTHIIYVTVPPKTIAARRASDKARSRAPLSVEALGEWQETEKKELRRRCREHGIVFTVVGAAADGEDVGQRVYSLLEFIRQSESSMLNLLAVKSELGRHPSVSYEEEMPGVYKSHVKILAFDADRTLSAQDTGNMFWEMVEAPVGMACGEDGDRNDNNDNNNKKVPVLKQVFGGPLGYTPRAFVQALLLYEEAVGALDVGGNEKFESHCAAVASRVELRPEFISLLQRAVNDPLVVPVVITCGLRRIWELVLEREGFRCQGGEAVLDPDECTPMIWLVGAGRHCGGDQVLVHPEIKADVVRWIAGHWDAEAREVIESRAVGPNICAFGDSPVDIPMLKTARRAFVVVDEARQDRAMSKRMEKEIRMYSGTGDLDWHSIDAYKDRFGACSYLYRVELPPSKHSSEPDTATTSPEQEQAIMPWLPLVSLTDPKTLDLIFPSHTSQARSLRPLVPIHDSTASAAAKLLSTPMRDAGTSGWELQRAHRAAGKYLALQVLPEILGLERFAIPHVSRSNGDGGKATATEGYRLLHEDKTLIVSLMRGGDPMAQGVFDVFPRATYLHAHKPEDVQAKHLRGVVCVLLVDSVVNSGASMLDFVHAIRKLHWAVRIIIVAGVVQADAVELRREEKTPVPPPRQTTGGGAVLQQKEPNMRDRLAEYGNVQVVALRISDNKYKGVGGTDTGNRLFNTTHLDC</sequence>
<evidence type="ECO:0000313" key="3">
    <source>
        <dbReference type="EMBL" id="KLU81061.1"/>
    </source>
</evidence>
<feature type="domain" description="Phosphoribosyltransferase" evidence="2">
    <location>
        <begin position="608"/>
        <end position="766"/>
    </location>
</feature>
<reference evidence="3" key="2">
    <citation type="submission" date="2010-05" db="EMBL/GenBank/DDBJ databases">
        <title>The Genome Sequence of Magnaporthe poae strain ATCC 64411.</title>
        <authorList>
            <consortium name="The Broad Institute Genome Sequencing Platform"/>
            <consortium name="Broad Institute Genome Sequencing Center for Infectious Disease"/>
            <person name="Ma L.-J."/>
            <person name="Dead R."/>
            <person name="Young S."/>
            <person name="Zeng Q."/>
            <person name="Koehrsen M."/>
            <person name="Alvarado L."/>
            <person name="Berlin A."/>
            <person name="Chapman S.B."/>
            <person name="Chen Z."/>
            <person name="Freedman E."/>
            <person name="Gellesch M."/>
            <person name="Goldberg J."/>
            <person name="Griggs A."/>
            <person name="Gujja S."/>
            <person name="Heilman E.R."/>
            <person name="Heiman D."/>
            <person name="Hepburn T."/>
            <person name="Howarth C."/>
            <person name="Jen D."/>
            <person name="Larson L."/>
            <person name="Mehta T."/>
            <person name="Neiman D."/>
            <person name="Pearson M."/>
            <person name="Roberts A."/>
            <person name="Saif S."/>
            <person name="Shea T."/>
            <person name="Shenoy N."/>
            <person name="Sisk P."/>
            <person name="Stolte C."/>
            <person name="Sykes S."/>
            <person name="Walk T."/>
            <person name="White J."/>
            <person name="Yandava C."/>
            <person name="Haas B."/>
            <person name="Nusbaum C."/>
            <person name="Birren B."/>
        </authorList>
    </citation>
    <scope>NUCLEOTIDE SEQUENCE</scope>
    <source>
        <strain evidence="3">ATCC 64411</strain>
    </source>
</reference>
<proteinExistence type="predicted"/>
<dbReference type="InterPro" id="IPR027417">
    <property type="entry name" value="P-loop_NTPase"/>
</dbReference>
<dbReference type="OMA" id="GHFMFWP"/>
<gene>
    <name evidence="3" type="ORF">MAPG_00156</name>
</gene>
<dbReference type="Pfam" id="PF12710">
    <property type="entry name" value="HAD"/>
    <property type="match status" value="1"/>
</dbReference>
<dbReference type="Gene3D" id="3.40.50.2020">
    <property type="match status" value="1"/>
</dbReference>
<dbReference type="Proteomes" id="UP000011715">
    <property type="component" value="Unassembled WGS sequence"/>
</dbReference>
<name>A0A0C4DK93_MAGP6</name>
<reference evidence="5" key="1">
    <citation type="submission" date="2010-05" db="EMBL/GenBank/DDBJ databases">
        <title>The genome sequence of Magnaporthe poae strain ATCC 64411.</title>
        <authorList>
            <person name="Ma L.-J."/>
            <person name="Dead R."/>
            <person name="Young S."/>
            <person name="Zeng Q."/>
            <person name="Koehrsen M."/>
            <person name="Alvarado L."/>
            <person name="Berlin A."/>
            <person name="Chapman S.B."/>
            <person name="Chen Z."/>
            <person name="Freedman E."/>
            <person name="Gellesch M."/>
            <person name="Goldberg J."/>
            <person name="Griggs A."/>
            <person name="Gujja S."/>
            <person name="Heilman E.R."/>
            <person name="Heiman D."/>
            <person name="Hepburn T."/>
            <person name="Howarth C."/>
            <person name="Jen D."/>
            <person name="Larson L."/>
            <person name="Mehta T."/>
            <person name="Neiman D."/>
            <person name="Pearson M."/>
            <person name="Roberts A."/>
            <person name="Saif S."/>
            <person name="Shea T."/>
            <person name="Shenoy N."/>
            <person name="Sisk P."/>
            <person name="Stolte C."/>
            <person name="Sykes S."/>
            <person name="Walk T."/>
            <person name="White J."/>
            <person name="Yandava C."/>
            <person name="Haas B."/>
            <person name="Nusbaum C."/>
            <person name="Birren B."/>
        </authorList>
    </citation>
    <scope>NUCLEOTIDE SEQUENCE [LARGE SCALE GENOMIC DNA]</scope>
    <source>
        <strain evidence="5">ATCC 64411 / 73-15</strain>
    </source>
</reference>
<evidence type="ECO:0000256" key="1">
    <source>
        <dbReference type="SAM" id="MobiDB-lite"/>
    </source>
</evidence>
<dbReference type="CDD" id="cd06223">
    <property type="entry name" value="PRTases_typeI"/>
    <property type="match status" value="1"/>
</dbReference>
<reference evidence="4" key="4">
    <citation type="journal article" date="2015" name="G3 (Bethesda)">
        <title>Genome sequences of three phytopathogenic species of the Magnaporthaceae family of fungi.</title>
        <authorList>
            <person name="Okagaki L.H."/>
            <person name="Nunes C.C."/>
            <person name="Sailsbery J."/>
            <person name="Clay B."/>
            <person name="Brown D."/>
            <person name="John T."/>
            <person name="Oh Y."/>
            <person name="Young N."/>
            <person name="Fitzgerald M."/>
            <person name="Haas B.J."/>
            <person name="Zeng Q."/>
            <person name="Young S."/>
            <person name="Adiconis X."/>
            <person name="Fan L."/>
            <person name="Levin J.Z."/>
            <person name="Mitchell T.K."/>
            <person name="Okubara P.A."/>
            <person name="Farman M.L."/>
            <person name="Kohn L.M."/>
            <person name="Birren B."/>
            <person name="Ma L.-J."/>
            <person name="Dean R.A."/>
        </authorList>
    </citation>
    <scope>NUCLEOTIDE SEQUENCE</scope>
    <source>
        <strain evidence="4">ATCC 64411 / 73-15</strain>
    </source>
</reference>
<dbReference type="eggNOG" id="ENOG502SH5I">
    <property type="taxonomic scope" value="Eukaryota"/>
</dbReference>
<dbReference type="SUPFAM" id="SSF53271">
    <property type="entry name" value="PRTase-like"/>
    <property type="match status" value="1"/>
</dbReference>
<accession>A0A0C4DK93</accession>
<feature type="region of interest" description="Disordered" evidence="1">
    <location>
        <begin position="122"/>
        <end position="141"/>
    </location>
</feature>
<dbReference type="EMBL" id="ADBL01000033">
    <property type="status" value="NOT_ANNOTATED_CDS"/>
    <property type="molecule type" value="Genomic_DNA"/>
</dbReference>
<dbReference type="STRING" id="644358.A0A0C4DK93"/>
<dbReference type="InterPro" id="IPR000836">
    <property type="entry name" value="PRTase_dom"/>
</dbReference>
<dbReference type="EnsemblFungi" id="MAPG_00156T0">
    <property type="protein sequence ID" value="MAPG_00156T0"/>
    <property type="gene ID" value="MAPG_00156"/>
</dbReference>
<dbReference type="OrthoDB" id="5416609at2759"/>
<dbReference type="Pfam" id="PF14681">
    <property type="entry name" value="UPRTase"/>
    <property type="match status" value="1"/>
</dbReference>
<dbReference type="Gene3D" id="3.40.50.1000">
    <property type="entry name" value="HAD superfamily/HAD-like"/>
    <property type="match status" value="1"/>
</dbReference>
<protein>
    <recommendedName>
        <fullName evidence="2">Phosphoribosyltransferase domain-containing protein</fullName>
    </recommendedName>
</protein>
<dbReference type="InterPro" id="IPR023214">
    <property type="entry name" value="HAD_sf"/>
</dbReference>
<dbReference type="InterPro" id="IPR029057">
    <property type="entry name" value="PRTase-like"/>
</dbReference>